<dbReference type="NCBIfam" id="TIGR01784">
    <property type="entry name" value="T_den_put_tspse"/>
    <property type="match status" value="1"/>
</dbReference>
<proteinExistence type="predicted"/>
<comment type="caution">
    <text evidence="1">The sequence shown here is derived from an EMBL/GenBank/DDBJ whole genome shotgun (WGS) entry which is preliminary data.</text>
</comment>
<protein>
    <submittedName>
        <fullName evidence="1">PD-(D/E)XK nuclease family transposase</fullName>
    </submittedName>
</protein>
<keyword evidence="2" id="KW-1185">Reference proteome</keyword>
<evidence type="ECO:0000313" key="1">
    <source>
        <dbReference type="EMBL" id="KKB96169.1"/>
    </source>
</evidence>
<dbReference type="InterPro" id="IPR010106">
    <property type="entry name" value="RpnA"/>
</dbReference>
<name>A0A0F5MNM2_9RICK</name>
<evidence type="ECO:0000313" key="2">
    <source>
        <dbReference type="Proteomes" id="UP000033358"/>
    </source>
</evidence>
<reference evidence="1 2" key="1">
    <citation type="submission" date="2015-02" db="EMBL/GenBank/DDBJ databases">
        <title>Single cell genomics of a rare environmental alphaproteobacterium provides unique insights into Rickettsiaceae evolution.</title>
        <authorList>
            <person name="Martijn J."/>
            <person name="Schulz F."/>
            <person name="Zaremba-Niedzwiedzka K."/>
            <person name="Viklund J."/>
            <person name="Stepanauskas R."/>
            <person name="Andersson S.G.E."/>
            <person name="Horn M."/>
            <person name="Guy L."/>
            <person name="Ettema T.J.G."/>
        </authorList>
    </citation>
    <scope>NUCLEOTIDE SEQUENCE [LARGE SCALE GENOMIC DNA]</scope>
    <source>
        <strain evidence="1 2">SCGC AAA041-L04</strain>
    </source>
</reference>
<gene>
    <name evidence="1" type="ORF">SZ25_00752</name>
</gene>
<organism evidence="1 2">
    <name type="scientific">Candidatus Arcanibacter lacustris</name>
    <dbReference type="NCBI Taxonomy" id="1607817"/>
    <lineage>
        <taxon>Bacteria</taxon>
        <taxon>Pseudomonadati</taxon>
        <taxon>Pseudomonadota</taxon>
        <taxon>Alphaproteobacteria</taxon>
        <taxon>Rickettsiales</taxon>
        <taxon>Candidatus Arcanibacter</taxon>
    </lineage>
</organism>
<dbReference type="PATRIC" id="fig|1607817.3.peg.751"/>
<dbReference type="EMBL" id="JYHA01000124">
    <property type="protein sequence ID" value="KKB96169.1"/>
    <property type="molecule type" value="Genomic_DNA"/>
</dbReference>
<accession>A0A0F5MNM2</accession>
<dbReference type="Proteomes" id="UP000033358">
    <property type="component" value="Unassembled WGS sequence"/>
</dbReference>
<dbReference type="PANTHER" id="PTHR41317:SF1">
    <property type="entry name" value="PD-(D_E)XK NUCLEASE FAMILY TRANSPOSASE"/>
    <property type="match status" value="1"/>
</dbReference>
<dbReference type="AlphaFoldDB" id="A0A0F5MNM2"/>
<dbReference type="Pfam" id="PF12784">
    <property type="entry name" value="PDDEXK_2"/>
    <property type="match status" value="1"/>
</dbReference>
<sequence>MSLINPRVDIAFKKIFGVEANKDILISLLNSIISQEDQVDQIELLNPYNERNFKTDKLTVLDIKARNKHNQTYFLIEMQLAEELDYPKRGLYNWARVYSNQITSGEQYKNLNRTIAIHILNFTFIDYKKQKGWIETVPNKYHHRFVLSDKETRLEIFNDIEIHTIELNKFQAIHDQELSQVMPKVKDMLDKWVSVLTKYDLLNIKELPEKINIPEIKKALKVMREMNLNKAEREIYDSHLDFLRIEEGAFEARFEAGKEEGKAEGKIEGKLEIAKNLITKGFDEKSILEITGLTIAEVKKYFPDN</sequence>
<dbReference type="PANTHER" id="PTHR41317">
    <property type="entry name" value="PD-(D_E)XK NUCLEASE FAMILY TRANSPOSASE"/>
    <property type="match status" value="1"/>
</dbReference>